<feature type="transmembrane region" description="Helical" evidence="10">
    <location>
        <begin position="107"/>
        <end position="124"/>
    </location>
</feature>
<evidence type="ECO:0000256" key="11">
    <source>
        <dbReference type="SAM" id="MobiDB-lite"/>
    </source>
</evidence>
<gene>
    <name evidence="13" type="ORF">PENSOL_c001G09430</name>
</gene>
<dbReference type="Pfam" id="PF01699">
    <property type="entry name" value="Na_Ca_ex"/>
    <property type="match status" value="2"/>
</dbReference>
<dbReference type="InterPro" id="IPR004837">
    <property type="entry name" value="NaCa_Exmemb"/>
</dbReference>
<keyword evidence="6 10" id="KW-0106">Calcium</keyword>
<feature type="transmembrane region" description="Helical" evidence="10">
    <location>
        <begin position="169"/>
        <end position="191"/>
    </location>
</feature>
<keyword evidence="7 10" id="KW-1133">Transmembrane helix</keyword>
<dbReference type="InterPro" id="IPR004713">
    <property type="entry name" value="CaH_exchang"/>
</dbReference>
<dbReference type="PANTHER" id="PTHR31503">
    <property type="entry name" value="VACUOLAR CALCIUM ION TRANSPORTER"/>
    <property type="match status" value="1"/>
</dbReference>
<feature type="region of interest" description="Disordered" evidence="11">
    <location>
        <begin position="1"/>
        <end position="54"/>
    </location>
</feature>
<dbReference type="GO" id="GO:0000329">
    <property type="term" value="C:fungal-type vacuole membrane"/>
    <property type="evidence" value="ECO:0007669"/>
    <property type="project" value="TreeGrafter"/>
</dbReference>
<keyword evidence="8 10" id="KW-0406">Ion transport</keyword>
<feature type="domain" description="Sodium/calcium exchanger membrane region" evidence="12">
    <location>
        <begin position="106"/>
        <end position="260"/>
    </location>
</feature>
<proteinExistence type="inferred from homology"/>
<feature type="transmembrane region" description="Helical" evidence="10">
    <location>
        <begin position="352"/>
        <end position="379"/>
    </location>
</feature>
<comment type="caution">
    <text evidence="10">Lacks conserved residue(s) required for the propagation of feature annotation.</text>
</comment>
<feature type="compositionally biased region" description="Basic and acidic residues" evidence="11">
    <location>
        <begin position="27"/>
        <end position="54"/>
    </location>
</feature>
<evidence type="ECO:0000256" key="10">
    <source>
        <dbReference type="RuleBase" id="RU365028"/>
    </source>
</evidence>
<dbReference type="EMBL" id="MDYO01000001">
    <property type="protein sequence ID" value="OQE04109.1"/>
    <property type="molecule type" value="Genomic_DNA"/>
</dbReference>
<comment type="similarity">
    <text evidence="2 10">Belongs to the Ca(2+):cation antiporter (CaCA) (TC 2.A.19) family.</text>
</comment>
<dbReference type="NCBIfam" id="TIGR00846">
    <property type="entry name" value="caca2"/>
    <property type="match status" value="1"/>
</dbReference>
<evidence type="ECO:0000256" key="3">
    <source>
        <dbReference type="ARBA" id="ARBA00022448"/>
    </source>
</evidence>
<keyword evidence="3 10" id="KW-0813">Transport</keyword>
<sequence length="442" mass="47890">MNNTTHPRLRKSTKIDPEIMAGSLESNTDHEQESLLREELERERNGEEPADLRDTNYPDSKRAMFLGNSVLRVIKTTLGCSYSNLLLPFVFLGIIAGGQGWDDSISFVFNFLAILPLAALLSFATEELAKSVGQTVGGLINATFGNAVEMIVGITAVRQGEISIVQSSMVGSILSGNLLILGVSLFCGGYGKDVVKFNVDVSGILSSLMVVSSATLIIPSVLYSTIPSKSHDVEASVLSLSRAASVILLTFYLVYLYFQLRSHSELFVDDKQEEEEEEEERLLGPWSASVVLILATLGVTVCSDRLVDSVDGFVDKWHVSRAFIGLIVVPIVGNAGEFNTVVNSSIKGNMDLAIGVVVGSTLQIALFVSPFLVMCGLVIGQPMSLRYSPFETVVFFISVIVMDCLIRGGRSNYYEGSLLVGTYLIIAIAFYVHPDAVDAPFV</sequence>
<keyword evidence="14" id="KW-1185">Reference proteome</keyword>
<dbReference type="PANTHER" id="PTHR31503:SF22">
    <property type="entry name" value="VACUOLAR CALCIUM ION TRANSPORTER"/>
    <property type="match status" value="1"/>
</dbReference>
<keyword evidence="9 10" id="KW-0472">Membrane</keyword>
<reference evidence="14" key="1">
    <citation type="journal article" date="2017" name="Nat. Microbiol.">
        <title>Global analysis of biosynthetic gene clusters reveals vast potential of secondary metabolite production in Penicillium species.</title>
        <authorList>
            <person name="Nielsen J.C."/>
            <person name="Grijseels S."/>
            <person name="Prigent S."/>
            <person name="Ji B."/>
            <person name="Dainat J."/>
            <person name="Nielsen K.F."/>
            <person name="Frisvad J.C."/>
            <person name="Workman M."/>
            <person name="Nielsen J."/>
        </authorList>
    </citation>
    <scope>NUCLEOTIDE SEQUENCE [LARGE SCALE GENOMIC DNA]</scope>
    <source>
        <strain evidence="14">IBT 29525</strain>
    </source>
</reference>
<dbReference type="GO" id="GO:0015369">
    <property type="term" value="F:calcium:proton antiporter activity"/>
    <property type="evidence" value="ECO:0007669"/>
    <property type="project" value="UniProtKB-UniRule"/>
</dbReference>
<evidence type="ECO:0000256" key="4">
    <source>
        <dbReference type="ARBA" id="ARBA00022568"/>
    </source>
</evidence>
<dbReference type="Gene3D" id="1.20.1420.30">
    <property type="entry name" value="NCX, central ion-binding region"/>
    <property type="match status" value="1"/>
</dbReference>
<dbReference type="GO" id="GO:0012505">
    <property type="term" value="C:endomembrane system"/>
    <property type="evidence" value="ECO:0007669"/>
    <property type="project" value="UniProtKB-SubCell"/>
</dbReference>
<dbReference type="InterPro" id="IPR004798">
    <property type="entry name" value="CAX-like"/>
</dbReference>
<dbReference type="GO" id="GO:0006874">
    <property type="term" value="P:intracellular calcium ion homeostasis"/>
    <property type="evidence" value="ECO:0007669"/>
    <property type="project" value="TreeGrafter"/>
</dbReference>
<name>A0A1V6RRJ9_9EURO</name>
<evidence type="ECO:0000259" key="12">
    <source>
        <dbReference type="Pfam" id="PF01699"/>
    </source>
</evidence>
<feature type="transmembrane region" description="Helical" evidence="10">
    <location>
        <begin position="136"/>
        <end position="157"/>
    </location>
</feature>
<comment type="caution">
    <text evidence="13">The sequence shown here is derived from an EMBL/GenBank/DDBJ whole genome shotgun (WGS) entry which is preliminary data.</text>
</comment>
<feature type="transmembrane region" description="Helical" evidence="10">
    <location>
        <begin position="82"/>
        <end position="101"/>
    </location>
</feature>
<organism evidence="13 14">
    <name type="scientific">Penicillium solitum</name>
    <dbReference type="NCBI Taxonomy" id="60172"/>
    <lineage>
        <taxon>Eukaryota</taxon>
        <taxon>Fungi</taxon>
        <taxon>Dikarya</taxon>
        <taxon>Ascomycota</taxon>
        <taxon>Pezizomycotina</taxon>
        <taxon>Eurotiomycetes</taxon>
        <taxon>Eurotiomycetidae</taxon>
        <taxon>Eurotiales</taxon>
        <taxon>Aspergillaceae</taxon>
        <taxon>Penicillium</taxon>
    </lineage>
</organism>
<feature type="transmembrane region" description="Helical" evidence="10">
    <location>
        <begin position="413"/>
        <end position="432"/>
    </location>
</feature>
<comment type="function">
    <text evidence="10">Has a role in promoting intracellular calcium ion sequestration via the exchange of calcium ions for hydrogen ions across the vacuolar membrane. Involved also in manganese ion homeostasis via its uptake into the vacuole.</text>
</comment>
<dbReference type="Proteomes" id="UP000191612">
    <property type="component" value="Unassembled WGS sequence"/>
</dbReference>
<keyword evidence="10" id="KW-0050">Antiport</keyword>
<evidence type="ECO:0000256" key="2">
    <source>
        <dbReference type="ARBA" id="ARBA00008170"/>
    </source>
</evidence>
<feature type="transmembrane region" description="Helical" evidence="10">
    <location>
        <begin position="203"/>
        <end position="223"/>
    </location>
</feature>
<evidence type="ECO:0000313" key="14">
    <source>
        <dbReference type="Proteomes" id="UP000191612"/>
    </source>
</evidence>
<evidence type="ECO:0000256" key="7">
    <source>
        <dbReference type="ARBA" id="ARBA00022989"/>
    </source>
</evidence>
<keyword evidence="5 10" id="KW-0812">Transmembrane</keyword>
<keyword evidence="10" id="KW-0926">Vacuole</keyword>
<evidence type="ECO:0000256" key="5">
    <source>
        <dbReference type="ARBA" id="ARBA00022692"/>
    </source>
</evidence>
<evidence type="ECO:0000313" key="13">
    <source>
        <dbReference type="EMBL" id="OQE04109.1"/>
    </source>
</evidence>
<evidence type="ECO:0000256" key="8">
    <source>
        <dbReference type="ARBA" id="ARBA00023065"/>
    </source>
</evidence>
<dbReference type="InterPro" id="IPR044880">
    <property type="entry name" value="NCX_ion-bd_dom_sf"/>
</dbReference>
<feature type="transmembrane region" description="Helical" evidence="10">
    <location>
        <begin position="385"/>
        <end position="406"/>
    </location>
</feature>
<evidence type="ECO:0000256" key="1">
    <source>
        <dbReference type="ARBA" id="ARBA00004127"/>
    </source>
</evidence>
<protein>
    <recommendedName>
        <fullName evidence="10">Vacuolar calcium ion transporter</fullName>
    </recommendedName>
</protein>
<dbReference type="NCBIfam" id="TIGR00378">
    <property type="entry name" value="cax"/>
    <property type="match status" value="1"/>
</dbReference>
<dbReference type="AlphaFoldDB" id="A0A1V6RRJ9"/>
<keyword evidence="4 10" id="KW-0109">Calcium transport</keyword>
<evidence type="ECO:0000256" key="6">
    <source>
        <dbReference type="ARBA" id="ARBA00022837"/>
    </source>
</evidence>
<comment type="subcellular location">
    <subcellularLocation>
        <location evidence="1">Endomembrane system</location>
        <topology evidence="1">Multi-pass membrane protein</topology>
    </subcellularLocation>
    <subcellularLocation>
        <location evidence="10">Vacuole membrane</location>
    </subcellularLocation>
</comment>
<feature type="domain" description="Sodium/calcium exchanger membrane region" evidence="12">
    <location>
        <begin position="290"/>
        <end position="431"/>
    </location>
</feature>
<accession>A0A1V6RRJ9</accession>
<evidence type="ECO:0000256" key="9">
    <source>
        <dbReference type="ARBA" id="ARBA00023136"/>
    </source>
</evidence>
<dbReference type="STRING" id="60172.A0A1V6RRJ9"/>
<feature type="transmembrane region" description="Helical" evidence="10">
    <location>
        <begin position="243"/>
        <end position="260"/>
    </location>
</feature>